<dbReference type="PROSITE" id="PS50023">
    <property type="entry name" value="LIM_DOMAIN_2"/>
    <property type="match status" value="2"/>
</dbReference>
<dbReference type="CDD" id="cd09341">
    <property type="entry name" value="LIM2_Testin_like"/>
    <property type="match status" value="1"/>
</dbReference>
<feature type="region of interest" description="Disordered" evidence="8">
    <location>
        <begin position="571"/>
        <end position="597"/>
    </location>
</feature>
<dbReference type="CDD" id="cd09340">
    <property type="entry name" value="LIM1_Testin_like"/>
    <property type="match status" value="1"/>
</dbReference>
<dbReference type="PROSITE" id="PS51303">
    <property type="entry name" value="PET"/>
    <property type="match status" value="1"/>
</dbReference>
<feature type="domain" description="LIM zinc-binding" evidence="9">
    <location>
        <begin position="724"/>
        <end position="786"/>
    </location>
</feature>
<dbReference type="VEuPathDB" id="VectorBase:MDOMA2_011255"/>
<dbReference type="SUPFAM" id="SSF57716">
    <property type="entry name" value="Glucocorticoid receptor-like (DNA-binding domain)"/>
    <property type="match status" value="2"/>
</dbReference>
<protein>
    <submittedName>
        <fullName evidence="12">Uncharacterized protein LOC101890873</fullName>
    </submittedName>
</protein>
<dbReference type="PANTHER" id="PTHR24211">
    <property type="entry name" value="LIM DOMAIN-CONTAINING PROTEIN"/>
    <property type="match status" value="1"/>
</dbReference>
<evidence type="ECO:0000256" key="6">
    <source>
        <dbReference type="ARBA" id="ARBA00023038"/>
    </source>
</evidence>
<dbReference type="VEuPathDB" id="VectorBase:MDOA011768"/>
<dbReference type="InterPro" id="IPR033724">
    <property type="entry name" value="PET_testin"/>
</dbReference>
<feature type="domain" description="LIM zinc-binding" evidence="9">
    <location>
        <begin position="658"/>
        <end position="723"/>
    </location>
</feature>
<dbReference type="PANTHER" id="PTHR24211:SF22">
    <property type="entry name" value="TESTIN"/>
    <property type="match status" value="1"/>
</dbReference>
<keyword evidence="3 7" id="KW-0479">Metal-binding</keyword>
<organism evidence="11 12">
    <name type="scientific">Musca domestica</name>
    <name type="common">House fly</name>
    <dbReference type="NCBI Taxonomy" id="7370"/>
    <lineage>
        <taxon>Eukaryota</taxon>
        <taxon>Metazoa</taxon>
        <taxon>Ecdysozoa</taxon>
        <taxon>Arthropoda</taxon>
        <taxon>Hexapoda</taxon>
        <taxon>Insecta</taxon>
        <taxon>Pterygota</taxon>
        <taxon>Neoptera</taxon>
        <taxon>Endopterygota</taxon>
        <taxon>Diptera</taxon>
        <taxon>Brachycera</taxon>
        <taxon>Muscomorpha</taxon>
        <taxon>Muscoidea</taxon>
        <taxon>Muscidae</taxon>
        <taxon>Musca</taxon>
    </lineage>
</organism>
<dbReference type="CDD" id="cd09829">
    <property type="entry name" value="PET_testin"/>
    <property type="match status" value="1"/>
</dbReference>
<gene>
    <name evidence="12" type="primary">LOC101890873</name>
</gene>
<keyword evidence="6 7" id="KW-0440">LIM domain</keyword>
<evidence type="ECO:0000259" key="10">
    <source>
        <dbReference type="PROSITE" id="PS51303"/>
    </source>
</evidence>
<accession>A0A9J7I0I6</accession>
<dbReference type="OrthoDB" id="10069167at2759"/>
<comment type="subcellular location">
    <subcellularLocation>
        <location evidence="1">Cytoplasm</location>
    </subcellularLocation>
</comment>
<dbReference type="Pfam" id="PF06297">
    <property type="entry name" value="PET"/>
    <property type="match status" value="1"/>
</dbReference>
<evidence type="ECO:0000313" key="11">
    <source>
        <dbReference type="Proteomes" id="UP001652621"/>
    </source>
</evidence>
<dbReference type="RefSeq" id="XP_005178835.2">
    <property type="nucleotide sequence ID" value="XM_005178778.4"/>
</dbReference>
<evidence type="ECO:0000256" key="2">
    <source>
        <dbReference type="ARBA" id="ARBA00022490"/>
    </source>
</evidence>
<dbReference type="SMART" id="SM00132">
    <property type="entry name" value="LIM"/>
    <property type="match status" value="3"/>
</dbReference>
<keyword evidence="4" id="KW-0677">Repeat</keyword>
<evidence type="ECO:0000256" key="5">
    <source>
        <dbReference type="ARBA" id="ARBA00022833"/>
    </source>
</evidence>
<dbReference type="InterPro" id="IPR047120">
    <property type="entry name" value="Pk/Esn/Tes"/>
</dbReference>
<keyword evidence="11" id="KW-1185">Reference proteome</keyword>
<evidence type="ECO:0000259" key="9">
    <source>
        <dbReference type="PROSITE" id="PS50023"/>
    </source>
</evidence>
<dbReference type="InterPro" id="IPR001781">
    <property type="entry name" value="Znf_LIM"/>
</dbReference>
<sequence length="849" mass="94481">MNNKNSCVETPAAPEWLSKLEDRREKLKCSKLGHEVGAGAPCSVCEDKCPGLDLHFWRKVCRNCKCRKDQHMCQDDDTSGWAQFEILGQIRSKPAFIKIKTLASQPVKVDWVPPNVSPDVVADYLEKLGSKNVPVAGSEAAAKRKQQLEFQVPPHDLDAEFCDNLTEAESNQLQQYVQKIRENCVGQGSVVRVGNVGYGTVANLHKPPLVQELPAFNEAKYCEVMSALKEPPVSDPILATLLSNEKLAKAILEPVSYSYPKIFVAFSEPLAEGPLKEAALIRLPAVVKEKLNGLNEAAVESLVLNGPVYDKIFGSLKNNNLDISRDPRLGPLVDLRKEYLTNPVVKKELDTMVYMPNSSYSSPLKTPSKFLNDLAFNSPLPLKTAAGKLKFGAQLSQDTPMRKVHFGQPISSIIQDCNLPANVDYERDPVFANIIHSEPLKQAIQNAKHQGCLKPPVPIQVVVSPLSGRPDIKETQLSELAKDKLQAMGITHKDMLQSAVLNAPFYERLFKNLNDMNIEYDSCSQLKPLEQLSKQLRLDRPLYEEVREYVTALPRSLDIAYAPISMNLQQTMSPSRSTDSGFESKPSTPSHHAQHSGYGECDVNALAGRLTAIPGIQDMNMYPTVAASARDPLNPLMQNLKLQESHDNKTALGAAKQLLCRDCEKIINFGEVAVKAERAGKEIAWHPECFRCHTCRELLADLVYFFHGGQVYCGRDLAVKLKIPRCKACDELIFTKEYTAAEGATFHIKHFCCYHCDEPLAGQQYVPDEKSNMPLCLKCYDEYFATVCQYCHKTIGPSDKGVSWTNIHWHDSCFVCAGKMCAKSLIGGRFCVKQNMPFCSPACVRSMIE</sequence>
<dbReference type="PROSITE" id="PS00478">
    <property type="entry name" value="LIM_DOMAIN_1"/>
    <property type="match status" value="2"/>
</dbReference>
<dbReference type="GeneID" id="101890873"/>
<evidence type="ECO:0000313" key="12">
    <source>
        <dbReference type="RefSeq" id="XP_005178835.2"/>
    </source>
</evidence>
<feature type="compositionally biased region" description="Polar residues" evidence="8">
    <location>
        <begin position="571"/>
        <end position="591"/>
    </location>
</feature>
<evidence type="ECO:0000256" key="1">
    <source>
        <dbReference type="ARBA" id="ARBA00004496"/>
    </source>
</evidence>
<dbReference type="InterPro" id="IPR010442">
    <property type="entry name" value="PET_domain"/>
</dbReference>
<evidence type="ECO:0000256" key="8">
    <source>
        <dbReference type="SAM" id="MobiDB-lite"/>
    </source>
</evidence>
<dbReference type="Gene3D" id="2.10.110.10">
    <property type="entry name" value="Cysteine Rich Protein"/>
    <property type="match status" value="3"/>
</dbReference>
<evidence type="ECO:0000256" key="7">
    <source>
        <dbReference type="PROSITE-ProRule" id="PRU00125"/>
    </source>
</evidence>
<name>A0A9J7I0I6_MUSDO</name>
<evidence type="ECO:0000256" key="4">
    <source>
        <dbReference type="ARBA" id="ARBA00022737"/>
    </source>
</evidence>
<dbReference type="eggNOG" id="KOG1704">
    <property type="taxonomic scope" value="Eukaryota"/>
</dbReference>
<keyword evidence="5 7" id="KW-0862">Zinc</keyword>
<dbReference type="Proteomes" id="UP001652621">
    <property type="component" value="Unplaced"/>
</dbReference>
<proteinExistence type="predicted"/>
<reference evidence="12" key="1">
    <citation type="submission" date="2025-08" db="UniProtKB">
        <authorList>
            <consortium name="RefSeq"/>
        </authorList>
    </citation>
    <scope>IDENTIFICATION</scope>
    <source>
        <strain evidence="12">Aabys</strain>
        <tissue evidence="12">Whole body</tissue>
    </source>
</reference>
<feature type="domain" description="PET" evidence="10">
    <location>
        <begin position="90"/>
        <end position="197"/>
    </location>
</feature>
<dbReference type="STRING" id="7370.A0A1I8N5K5"/>
<keyword evidence="2" id="KW-0963">Cytoplasm</keyword>
<dbReference type="Pfam" id="PF00412">
    <property type="entry name" value="LIM"/>
    <property type="match status" value="3"/>
</dbReference>
<evidence type="ECO:0000256" key="3">
    <source>
        <dbReference type="ARBA" id="ARBA00022723"/>
    </source>
</evidence>